<accession>A0A7Z0CKL5</accession>
<evidence type="ECO:0000313" key="4">
    <source>
        <dbReference type="Proteomes" id="UP000547973"/>
    </source>
</evidence>
<protein>
    <submittedName>
        <fullName evidence="3">DNA processing protein</fullName>
    </submittedName>
</protein>
<comment type="caution">
    <text evidence="3">The sequence shown here is derived from an EMBL/GenBank/DDBJ whole genome shotgun (WGS) entry which is preliminary data.</text>
</comment>
<feature type="domain" description="Smf/DprA SLOG" evidence="2">
    <location>
        <begin position="94"/>
        <end position="305"/>
    </location>
</feature>
<dbReference type="EMBL" id="JACBZO010000001">
    <property type="protein sequence ID" value="NYI41850.1"/>
    <property type="molecule type" value="Genomic_DNA"/>
</dbReference>
<comment type="similarity">
    <text evidence="1">Belongs to the DprA/Smf family.</text>
</comment>
<dbReference type="Pfam" id="PF02481">
    <property type="entry name" value="DNA_processg_A"/>
    <property type="match status" value="1"/>
</dbReference>
<evidence type="ECO:0000256" key="1">
    <source>
        <dbReference type="ARBA" id="ARBA00006525"/>
    </source>
</evidence>
<dbReference type="PANTHER" id="PTHR43022">
    <property type="entry name" value="PROTEIN SMF"/>
    <property type="match status" value="1"/>
</dbReference>
<dbReference type="OrthoDB" id="9785707at2"/>
<reference evidence="3 4" key="1">
    <citation type="submission" date="2020-07" db="EMBL/GenBank/DDBJ databases">
        <title>Sequencing the genomes of 1000 actinobacteria strains.</title>
        <authorList>
            <person name="Klenk H.-P."/>
        </authorList>
    </citation>
    <scope>NUCLEOTIDE SEQUENCE [LARGE SCALE GENOMIC DNA]</scope>
    <source>
        <strain evidence="3 4">DSM 19970</strain>
    </source>
</reference>
<dbReference type="NCBIfam" id="TIGR00732">
    <property type="entry name" value="dprA"/>
    <property type="match status" value="1"/>
</dbReference>
<gene>
    <name evidence="3" type="ORF">BKA03_001969</name>
</gene>
<proteinExistence type="inferred from homology"/>
<evidence type="ECO:0000259" key="2">
    <source>
        <dbReference type="Pfam" id="PF02481"/>
    </source>
</evidence>
<dbReference type="Proteomes" id="UP000547973">
    <property type="component" value="Unassembled WGS sequence"/>
</dbReference>
<sequence length="392" mass="40401">MTQSEEAALVAWSAMAAPADEAAGALVASIGAAEALEWVRWGARSLPAAAASLYGRCTREVAEAAVLAHERWERRLDVADEPHSRRATAIGARVVTRGAPGWPSALSSLGAAEPFALYVRGSADLDAAWSQGVAIVGARSSTAYGSHMAAELASGIAAAGRAVLSGGAYGIDAAAHRSALAAEAPTVAVMAGGVDRLYPAGNDALLQAVMNVGAIVSEVPPGFAPHRSRFLTRNRLIAAASATIVVEAALRSGALSTARHAAGLLRPIGAVPGPATSPSSAGCHALIRDGIAILVTRVDDVLELVDSSTEWAERNVGEVERLGERGREGVARPSFDSPADRAVYDVTSSRAITVERVAERAGLAWIDATTAAGRLEMQGLIERSKGGWKRAR</sequence>
<dbReference type="SUPFAM" id="SSF102405">
    <property type="entry name" value="MCP/YpsA-like"/>
    <property type="match status" value="1"/>
</dbReference>
<dbReference type="GO" id="GO:0009294">
    <property type="term" value="P:DNA-mediated transformation"/>
    <property type="evidence" value="ECO:0007669"/>
    <property type="project" value="InterPro"/>
</dbReference>
<name>A0A7Z0CKL5_9MICO</name>
<dbReference type="InterPro" id="IPR003488">
    <property type="entry name" value="DprA"/>
</dbReference>
<dbReference type="RefSeq" id="WP_062075766.1">
    <property type="nucleotide sequence ID" value="NZ_BBRC01000013.1"/>
</dbReference>
<dbReference type="Gene3D" id="3.40.50.450">
    <property type="match status" value="1"/>
</dbReference>
<dbReference type="AlphaFoldDB" id="A0A7Z0CKL5"/>
<organism evidence="3 4">
    <name type="scientific">Demequina lutea</name>
    <dbReference type="NCBI Taxonomy" id="431489"/>
    <lineage>
        <taxon>Bacteria</taxon>
        <taxon>Bacillati</taxon>
        <taxon>Actinomycetota</taxon>
        <taxon>Actinomycetes</taxon>
        <taxon>Micrococcales</taxon>
        <taxon>Demequinaceae</taxon>
        <taxon>Demequina</taxon>
    </lineage>
</organism>
<dbReference type="InterPro" id="IPR057666">
    <property type="entry name" value="DrpA_SLOG"/>
</dbReference>
<dbReference type="PANTHER" id="PTHR43022:SF1">
    <property type="entry name" value="PROTEIN SMF"/>
    <property type="match status" value="1"/>
</dbReference>
<keyword evidence="4" id="KW-1185">Reference proteome</keyword>
<evidence type="ECO:0000313" key="3">
    <source>
        <dbReference type="EMBL" id="NYI41850.1"/>
    </source>
</evidence>